<accession>A0AAD4AEC2</accession>
<comment type="caution">
    <text evidence="1">The sequence shown here is derived from an EMBL/GenBank/DDBJ whole genome shotgun (WGS) entry which is preliminary data.</text>
</comment>
<protein>
    <submittedName>
        <fullName evidence="1">Uncharacterized protein</fullName>
    </submittedName>
</protein>
<dbReference type="AlphaFoldDB" id="A0AAD4AEC2"/>
<dbReference type="Proteomes" id="UP000016487">
    <property type="component" value="Unassembled WGS sequence"/>
</dbReference>
<dbReference type="EMBL" id="AHBZ03000027">
    <property type="protein sequence ID" value="KAF7764406.1"/>
    <property type="molecule type" value="Genomic_DNA"/>
</dbReference>
<proteinExistence type="predicted"/>
<evidence type="ECO:0000313" key="2">
    <source>
        <dbReference type="Proteomes" id="UP000016487"/>
    </source>
</evidence>
<gene>
    <name evidence="1" type="ORF">PCIT_b0400</name>
</gene>
<sequence length="50" mass="5791">MELVMVPVFEVDPDLRQGDGVWSWLWCLYLRWILTFVRETVCGVAYGAGI</sequence>
<organism evidence="1 2">
    <name type="scientific">Pseudoalteromonas citrea</name>
    <dbReference type="NCBI Taxonomy" id="43655"/>
    <lineage>
        <taxon>Bacteria</taxon>
        <taxon>Pseudomonadati</taxon>
        <taxon>Pseudomonadota</taxon>
        <taxon>Gammaproteobacteria</taxon>
        <taxon>Alteromonadales</taxon>
        <taxon>Pseudoalteromonadaceae</taxon>
        <taxon>Pseudoalteromonas</taxon>
    </lineage>
</organism>
<name>A0AAD4AEC2_9GAMM</name>
<evidence type="ECO:0000313" key="1">
    <source>
        <dbReference type="EMBL" id="KAF7764406.1"/>
    </source>
</evidence>
<reference evidence="1" key="1">
    <citation type="journal article" date="2012" name="J. Bacteriol.">
        <title>Genome sequences of type strains of seven species of the marine bacterium Pseudoalteromonas.</title>
        <authorList>
            <person name="Xie B.B."/>
            <person name="Shu Y.L."/>
            <person name="Qin Q.L."/>
            <person name="Rong J.C."/>
            <person name="Zhang X.Y."/>
            <person name="Chen X.L."/>
            <person name="Shi M."/>
            <person name="He H.L."/>
            <person name="Zhou B.C."/>
            <person name="Zhang Y.Z."/>
        </authorList>
    </citation>
    <scope>NUCLEOTIDE SEQUENCE</scope>
    <source>
        <strain evidence="1">DSM 8771</strain>
    </source>
</reference>
<reference evidence="1" key="2">
    <citation type="submission" date="2015-03" db="EMBL/GenBank/DDBJ databases">
        <title>Genome sequence of Pseudoalteromonas citrea.</title>
        <authorList>
            <person name="Xie B.-B."/>
            <person name="Rong J.-C."/>
            <person name="Qin Q.-L."/>
            <person name="Zhang Y.-Z."/>
        </authorList>
    </citation>
    <scope>NUCLEOTIDE SEQUENCE</scope>
    <source>
        <strain evidence="1">DSM 8771</strain>
    </source>
</reference>